<comment type="caution">
    <text evidence="12">The sequence shown here is derived from an EMBL/GenBank/DDBJ whole genome shotgun (WGS) entry which is preliminary data.</text>
</comment>
<dbReference type="Pfam" id="PF00612">
    <property type="entry name" value="IQ"/>
    <property type="match status" value="1"/>
</dbReference>
<gene>
    <name evidence="12" type="ORF">ALEPTO_LOCUS191</name>
</gene>
<dbReference type="Gene3D" id="1.20.58.530">
    <property type="match status" value="1"/>
</dbReference>
<dbReference type="GO" id="GO:0000146">
    <property type="term" value="F:microfilament motor activity"/>
    <property type="evidence" value="ECO:0007669"/>
    <property type="project" value="TreeGrafter"/>
</dbReference>
<dbReference type="GO" id="GO:0007015">
    <property type="term" value="P:actin filament organization"/>
    <property type="evidence" value="ECO:0007669"/>
    <property type="project" value="TreeGrafter"/>
</dbReference>
<keyword evidence="3 8" id="KW-0067">ATP-binding</keyword>
<reference evidence="12" key="1">
    <citation type="submission" date="2021-06" db="EMBL/GenBank/DDBJ databases">
        <authorList>
            <person name="Kallberg Y."/>
            <person name="Tangrot J."/>
            <person name="Rosling A."/>
        </authorList>
    </citation>
    <scope>NUCLEOTIDE SEQUENCE</scope>
    <source>
        <strain evidence="12">FL130A</strain>
    </source>
</reference>
<dbReference type="GO" id="GO:0016020">
    <property type="term" value="C:membrane"/>
    <property type="evidence" value="ECO:0007669"/>
    <property type="project" value="TreeGrafter"/>
</dbReference>
<dbReference type="PROSITE" id="PS51844">
    <property type="entry name" value="SH3_LIKE"/>
    <property type="match status" value="1"/>
</dbReference>
<protein>
    <submittedName>
        <fullName evidence="12">12082_t:CDS:1</fullName>
    </submittedName>
</protein>
<evidence type="ECO:0000256" key="9">
    <source>
        <dbReference type="SAM" id="Coils"/>
    </source>
</evidence>
<dbReference type="GO" id="GO:0016459">
    <property type="term" value="C:myosin complex"/>
    <property type="evidence" value="ECO:0007669"/>
    <property type="project" value="UniProtKB-KW"/>
</dbReference>
<feature type="coiled-coil region" evidence="9">
    <location>
        <begin position="944"/>
        <end position="1351"/>
    </location>
</feature>
<dbReference type="PANTHER" id="PTHR13140">
    <property type="entry name" value="MYOSIN"/>
    <property type="match status" value="1"/>
</dbReference>
<evidence type="ECO:0000313" key="12">
    <source>
        <dbReference type="EMBL" id="CAG8439676.1"/>
    </source>
</evidence>
<dbReference type="Pfam" id="PF00063">
    <property type="entry name" value="Myosin_head"/>
    <property type="match status" value="2"/>
</dbReference>
<dbReference type="InterPro" id="IPR027417">
    <property type="entry name" value="P-loop_NTPase"/>
</dbReference>
<feature type="domain" description="Myosin motor" evidence="10">
    <location>
        <begin position="607"/>
        <end position="726"/>
    </location>
</feature>
<dbReference type="Gene3D" id="6.20.240.20">
    <property type="match status" value="1"/>
</dbReference>
<evidence type="ECO:0000256" key="8">
    <source>
        <dbReference type="PROSITE-ProRule" id="PRU00782"/>
    </source>
</evidence>
<dbReference type="GO" id="GO:0005737">
    <property type="term" value="C:cytoplasm"/>
    <property type="evidence" value="ECO:0007669"/>
    <property type="project" value="TreeGrafter"/>
</dbReference>
<comment type="caution">
    <text evidence="8">Lacks conserved residue(s) required for the propagation of feature annotation.</text>
</comment>
<dbReference type="FunFam" id="1.10.10.820:FF:000001">
    <property type="entry name" value="Myosin heavy chain"/>
    <property type="match status" value="1"/>
</dbReference>
<dbReference type="InterPro" id="IPR036961">
    <property type="entry name" value="Kinesin_motor_dom_sf"/>
</dbReference>
<evidence type="ECO:0000256" key="7">
    <source>
        <dbReference type="ARBA" id="ARBA00023203"/>
    </source>
</evidence>
<dbReference type="InterPro" id="IPR001609">
    <property type="entry name" value="Myosin_head_motor_dom-like"/>
</dbReference>
<dbReference type="Pfam" id="PF01576">
    <property type="entry name" value="Myosin_tail_1"/>
    <property type="match status" value="1"/>
</dbReference>
<dbReference type="Gene3D" id="3.40.850.10">
    <property type="entry name" value="Kinesin motor domain"/>
    <property type="match status" value="2"/>
</dbReference>
<dbReference type="PROSITE" id="PS50096">
    <property type="entry name" value="IQ"/>
    <property type="match status" value="1"/>
</dbReference>
<dbReference type="Pfam" id="PF02736">
    <property type="entry name" value="Myosin_N"/>
    <property type="match status" value="1"/>
</dbReference>
<evidence type="ECO:0000256" key="1">
    <source>
        <dbReference type="ARBA" id="ARBA00008314"/>
    </source>
</evidence>
<dbReference type="Gene3D" id="4.10.270.10">
    <property type="entry name" value="Myosin, subunit A"/>
    <property type="match status" value="1"/>
</dbReference>
<keyword evidence="4 9" id="KW-0175">Coiled coil</keyword>
<dbReference type="SUPFAM" id="SSF90257">
    <property type="entry name" value="Myosin rod fragments"/>
    <property type="match status" value="1"/>
</dbReference>
<dbReference type="PROSITE" id="PS51456">
    <property type="entry name" value="MYOSIN_MOTOR"/>
    <property type="match status" value="2"/>
</dbReference>
<evidence type="ECO:0000256" key="5">
    <source>
        <dbReference type="ARBA" id="ARBA00023123"/>
    </source>
</evidence>
<dbReference type="Gene3D" id="1.10.10.820">
    <property type="match status" value="1"/>
</dbReference>
<dbReference type="InterPro" id="IPR004009">
    <property type="entry name" value="SH3_Myosin"/>
</dbReference>
<proteinExistence type="inferred from homology"/>
<feature type="coiled-coil region" evidence="9">
    <location>
        <begin position="839"/>
        <end position="894"/>
    </location>
</feature>
<keyword evidence="6 8" id="KW-0505">Motor protein</keyword>
<comment type="similarity">
    <text evidence="1 8">Belongs to the TRAFAC class myosin-kinesin ATPase superfamily. Myosin family.</text>
</comment>
<dbReference type="GO" id="GO:0051015">
    <property type="term" value="F:actin filament binding"/>
    <property type="evidence" value="ECO:0007669"/>
    <property type="project" value="InterPro"/>
</dbReference>
<dbReference type="InterPro" id="IPR002928">
    <property type="entry name" value="Myosin_tail"/>
</dbReference>
<evidence type="ECO:0000259" key="10">
    <source>
        <dbReference type="PROSITE" id="PS51456"/>
    </source>
</evidence>
<keyword evidence="2 8" id="KW-0547">Nucleotide-binding</keyword>
<keyword evidence="7 8" id="KW-0009">Actin-binding</keyword>
<name>A0A9N8V6E1_9GLOM</name>
<dbReference type="Gene3D" id="1.20.120.720">
    <property type="entry name" value="Myosin VI head, motor domain, U50 subdomain"/>
    <property type="match status" value="1"/>
</dbReference>
<evidence type="ECO:0000313" key="13">
    <source>
        <dbReference type="Proteomes" id="UP000789508"/>
    </source>
</evidence>
<evidence type="ECO:0000256" key="2">
    <source>
        <dbReference type="ARBA" id="ARBA00022741"/>
    </source>
</evidence>
<dbReference type="FunFam" id="1.20.120.720:FF:000001">
    <property type="entry name" value="Myosin heavy chain, muscle"/>
    <property type="match status" value="1"/>
</dbReference>
<dbReference type="GO" id="GO:0005524">
    <property type="term" value="F:ATP binding"/>
    <property type="evidence" value="ECO:0007669"/>
    <property type="project" value="UniProtKB-UniRule"/>
</dbReference>
<dbReference type="PANTHER" id="PTHR13140:SF857">
    <property type="entry name" value="MYOSIN-11"/>
    <property type="match status" value="1"/>
</dbReference>
<dbReference type="Proteomes" id="UP000789508">
    <property type="component" value="Unassembled WGS sequence"/>
</dbReference>
<dbReference type="Gene3D" id="2.30.30.360">
    <property type="entry name" value="Myosin S1 fragment, N-terminal"/>
    <property type="match status" value="1"/>
</dbReference>
<dbReference type="InterPro" id="IPR008989">
    <property type="entry name" value="Myosin_S1_N"/>
</dbReference>
<organism evidence="12 13">
    <name type="scientific">Ambispora leptoticha</name>
    <dbReference type="NCBI Taxonomy" id="144679"/>
    <lineage>
        <taxon>Eukaryota</taxon>
        <taxon>Fungi</taxon>
        <taxon>Fungi incertae sedis</taxon>
        <taxon>Mucoromycota</taxon>
        <taxon>Glomeromycotina</taxon>
        <taxon>Glomeromycetes</taxon>
        <taxon>Archaeosporales</taxon>
        <taxon>Ambisporaceae</taxon>
        <taxon>Ambispora</taxon>
    </lineage>
</organism>
<sequence length="1360" mass="159803">MSNQQPDFFIPSPRGEILRRPFNRSRGDAGIVDAVAHAAYNEKKWVWVKDKSEGYISGYITNDLNDSQIEVRLNDDTTRIIDVNETEKMNPPKFDKVEDMADLTHLNEASVIHNLRQRYHSNLIYTYSGLFLVAINPYQKLPIYSEQVINSYKHKRRAEMPPHIYAISDAAYNDMLRHRENQSLLITGESGAGKTENTKKVIQYLTSIASDVSNKEQFGRLEQQILQANPILEAFGNAQTIRNNNSSRFGKFIRIEFNSAGYIAGANIERYLLEKSRITNQTENERNYHIFYQLMKGAPNEIKEKFYLDGTLNDYNYTKNSKKDIDGVDDAQEFNELVKAMNIVGLEKEEQNDLFRIVAAVMHLGNIVVTADRDEQAQIQTTVLVEKVCDILGIKVTDFLKGLLTPKVKAGREWVLQARNKQQVLYSIDALAKALYERSFRALVDRINSAIDHPSNKSTFIGVLDIAGFEIFKTNSFEQLLINYTNEKLQQFFNHHMFILEQEEYKMENIDWKFIDFGLDLQLTIDLIEKSNPVGILSCIDEECVMPKASDKTFIQKLDQIWRDKSPKYETSRFQQGFILHHYAGKVEYRTLGWLDKNKDPINENVQLQVTRPHFVRCILPNEEKKSFKINTPLVLAQLRCNGVLEGIRICRAGFPNRLQFREFRQRYEILLSRLNEDNNSMTMDDHELTKKILSKYNFDETQFRIGNSKVFFRAGVLAELEEIRDAKLSQIFTGLQAHCRGLLARRKHKQLVNQLDSIVLIQKNIRIWLEIRKWSWWKLYSKTKPLLNVTRMDKELKKKDDYICELEQKLISQSAKLESLIKQQDQQSKFTDAAIINAAKEKEHYDKIELANENLRKEVEELKAKLELEINSKQEEMANRTRIEAEFKELQIKYEAEIIKSSKYAQSLNSYKSKTDGTIAKLENFELERLKAEKTEEYLKVHIKELEEALSDAINDRKSAEEKIKSLEAEIVEMESKMDDEAMEMADLSLIKRRLQEDIDEERDRYKKDLEERELALEQTRKKYHKELTRLTNEIELERANSIKLHKENKDLLSENEEIRTQIEEITSSSLVNWKREREKYETKIIELSQLYNETKNGQDELQIQINSLKLALDESESQKFLLEKQKRNLEERLEDIGEQYQCENQNKQAAENSINVLDTELNELRQLLEEYQDKEIVLNEKLRKSELNVAEVQAELAKEREDNQDLIKSKITLEKQIKELNLKILELENKSITSPRGIKRLEQRLEEMNTQLETETREKNEAHRQLRKNDRTIRELQYQLSERDKLKTRLEEEISKYDQKVSRMRQAIEELQNSESSLQLSKRRIEREANEARERSLRLEREMEKMKSRLDRTTLYTD</sequence>
<feature type="binding site" evidence="8">
    <location>
        <begin position="188"/>
        <end position="195"/>
    </location>
    <ligand>
        <name>ATP</name>
        <dbReference type="ChEBI" id="CHEBI:30616"/>
    </ligand>
</feature>
<evidence type="ECO:0000256" key="3">
    <source>
        <dbReference type="ARBA" id="ARBA00022840"/>
    </source>
</evidence>
<keyword evidence="13" id="KW-1185">Reference proteome</keyword>
<dbReference type="PRINTS" id="PR00193">
    <property type="entry name" value="MYOSINHEAVY"/>
</dbReference>
<evidence type="ECO:0000256" key="6">
    <source>
        <dbReference type="ARBA" id="ARBA00023175"/>
    </source>
</evidence>
<evidence type="ECO:0000256" key="4">
    <source>
        <dbReference type="ARBA" id="ARBA00023054"/>
    </source>
</evidence>
<dbReference type="EMBL" id="CAJVPS010000009">
    <property type="protein sequence ID" value="CAG8439676.1"/>
    <property type="molecule type" value="Genomic_DNA"/>
</dbReference>
<feature type="domain" description="Myosin motor" evidence="10">
    <location>
        <begin position="95"/>
        <end position="606"/>
    </location>
</feature>
<dbReference type="SMART" id="SM00242">
    <property type="entry name" value="MYSc"/>
    <property type="match status" value="1"/>
</dbReference>
<dbReference type="CDD" id="cd01377">
    <property type="entry name" value="MYSc_class_II"/>
    <property type="match status" value="1"/>
</dbReference>
<dbReference type="SUPFAM" id="SSF52540">
    <property type="entry name" value="P-loop containing nucleoside triphosphate hydrolases"/>
    <property type="match status" value="1"/>
</dbReference>
<accession>A0A9N8V6E1</accession>
<dbReference type="OrthoDB" id="6108017at2759"/>
<dbReference type="FunFam" id="3.40.850.10:FF:000101">
    <property type="entry name" value="Slow myosin heavy chain 2"/>
    <property type="match status" value="1"/>
</dbReference>
<dbReference type="InterPro" id="IPR000048">
    <property type="entry name" value="IQ_motif_EF-hand-BS"/>
</dbReference>
<evidence type="ECO:0000259" key="11">
    <source>
        <dbReference type="PROSITE" id="PS51844"/>
    </source>
</evidence>
<feature type="domain" description="Myosin N-terminal SH3-like" evidence="11">
    <location>
        <begin position="41"/>
        <end position="91"/>
    </location>
</feature>
<keyword evidence="5 8" id="KW-0518">Myosin</keyword>